<reference evidence="12 13" key="1">
    <citation type="submission" date="2020-04" db="EMBL/GenBank/DDBJ databases">
        <authorList>
            <person name="Laetsch R D."/>
            <person name="Stevens L."/>
            <person name="Kumar S."/>
            <person name="Blaxter L. M."/>
        </authorList>
    </citation>
    <scope>NUCLEOTIDE SEQUENCE [LARGE SCALE GENOMIC DNA]</scope>
</reference>
<keyword evidence="5 6" id="KW-0663">Pyridoxal phosphate</keyword>
<dbReference type="PIRSF" id="PIRSF000524">
    <property type="entry name" value="SPT"/>
    <property type="match status" value="1"/>
</dbReference>
<evidence type="ECO:0000256" key="6">
    <source>
        <dbReference type="PIRNR" id="PIRNR000524"/>
    </source>
</evidence>
<feature type="modified residue" description="N6-(pyridoxal phosphate)lysine" evidence="8">
    <location>
        <position position="239"/>
    </location>
</feature>
<comment type="similarity">
    <text evidence="2 6 9">Belongs to the class-V pyridoxal-phosphate-dependent aminotransferase family.</text>
</comment>
<dbReference type="EC" id="2.6.1.44" evidence="6"/>
<accession>A0A8S1EVS7</accession>
<keyword evidence="4" id="KW-0808">Transferase</keyword>
<keyword evidence="13" id="KW-1185">Reference proteome</keyword>
<dbReference type="Gene3D" id="3.40.640.10">
    <property type="entry name" value="Type I PLP-dependent aspartate aminotransferase-like (Major domain)"/>
    <property type="match status" value="1"/>
</dbReference>
<dbReference type="InterPro" id="IPR020578">
    <property type="entry name" value="Aminotrans_V_PyrdxlP_BS"/>
</dbReference>
<dbReference type="PANTHER" id="PTHR21152:SF40">
    <property type="entry name" value="ALANINE--GLYOXYLATE AMINOTRANSFERASE"/>
    <property type="match status" value="1"/>
</dbReference>
<evidence type="ECO:0000259" key="11">
    <source>
        <dbReference type="Pfam" id="PF00266"/>
    </source>
</evidence>
<comment type="caution">
    <text evidence="12">The sequence shown here is derived from an EMBL/GenBank/DDBJ whole genome shotgun (WGS) entry which is preliminary data.</text>
</comment>
<sequence length="420" mass="46201">MLCTKIHRVVCSSTQKFAAFQKDFQRTYKLSTVTMSSIPPPQSLLKEMNVPPRQLFGPGPSNMADSIAESQSKSLLGHLHPEFVQIMADTRLGIQYVFKTKNAYTFAVSGTGHAGMECALVNLLEKGDRFLVVDIGLWGKRAADLADRMGIDVRKISADNGKAVPTNEIVKAISEYKPHLVFVCHGESSTGVAQPLDKIGDACREHDALFLVDTVASLGGAPFDADELKVDCVYSATQKVLNAPPGLAPISFSDRAMTKIRNRKQRVASFYFDALELGNYWGCDGELKRYHHTAPISTVYALRTALQVVAKEGIDETIKRHKENAKILYDLLKKHNLEPFVEDESIRLPCLTTVNVPENVDWKDVAGELMQNGVEIAGGLGATVGKIWRIGTFGLNSDRSKIENVVKLLASAVDKRRAKI</sequence>
<keyword evidence="3" id="KW-0032">Aminotransferase</keyword>
<dbReference type="SUPFAM" id="SSF53383">
    <property type="entry name" value="PLP-dependent transferases"/>
    <property type="match status" value="1"/>
</dbReference>
<dbReference type="FunFam" id="3.40.640.10:FF:000027">
    <property type="entry name" value="Serine--pyruvate aminotransferase, mitochondrial"/>
    <property type="match status" value="1"/>
</dbReference>
<gene>
    <name evidence="12" type="ORF">CBOVIS_LOCUS6657</name>
</gene>
<comment type="cofactor">
    <cofactor evidence="1 6 8 10">
        <name>pyridoxal 5'-phosphate</name>
        <dbReference type="ChEBI" id="CHEBI:597326"/>
    </cofactor>
</comment>
<evidence type="ECO:0000256" key="5">
    <source>
        <dbReference type="ARBA" id="ARBA00022898"/>
    </source>
</evidence>
<evidence type="ECO:0000256" key="4">
    <source>
        <dbReference type="ARBA" id="ARBA00022679"/>
    </source>
</evidence>
<evidence type="ECO:0000256" key="7">
    <source>
        <dbReference type="PIRSR" id="PIRSR000524-1"/>
    </source>
</evidence>
<proteinExistence type="inferred from homology"/>
<dbReference type="EMBL" id="CADEPM010000004">
    <property type="protein sequence ID" value="CAB3404298.1"/>
    <property type="molecule type" value="Genomic_DNA"/>
</dbReference>
<dbReference type="Pfam" id="PF00266">
    <property type="entry name" value="Aminotran_5"/>
    <property type="match status" value="1"/>
</dbReference>
<evidence type="ECO:0000256" key="1">
    <source>
        <dbReference type="ARBA" id="ARBA00001933"/>
    </source>
</evidence>
<dbReference type="GO" id="GO:0004760">
    <property type="term" value="F:L-serine-pyruvate transaminase activity"/>
    <property type="evidence" value="ECO:0007669"/>
    <property type="project" value="TreeGrafter"/>
</dbReference>
<dbReference type="PROSITE" id="PS00595">
    <property type="entry name" value="AA_TRANSFER_CLASS_5"/>
    <property type="match status" value="1"/>
</dbReference>
<dbReference type="InterPro" id="IPR015422">
    <property type="entry name" value="PyrdxlP-dep_Trfase_small"/>
</dbReference>
<evidence type="ECO:0000313" key="12">
    <source>
        <dbReference type="EMBL" id="CAB3404298.1"/>
    </source>
</evidence>
<evidence type="ECO:0000256" key="2">
    <source>
        <dbReference type="ARBA" id="ARBA00009236"/>
    </source>
</evidence>
<protein>
    <recommendedName>
        <fullName evidence="6">Alanine--glyoxylate aminotransferase</fullName>
        <ecNumber evidence="6">2.6.1.44</ecNumber>
    </recommendedName>
</protein>
<dbReference type="AlphaFoldDB" id="A0A8S1EVS7"/>
<comment type="catalytic activity">
    <reaction evidence="6">
        <text>glyoxylate + L-alanine = glycine + pyruvate</text>
        <dbReference type="Rhea" id="RHEA:24248"/>
        <dbReference type="ChEBI" id="CHEBI:15361"/>
        <dbReference type="ChEBI" id="CHEBI:36655"/>
        <dbReference type="ChEBI" id="CHEBI:57305"/>
        <dbReference type="ChEBI" id="CHEBI:57972"/>
        <dbReference type="EC" id="2.6.1.44"/>
    </reaction>
</comment>
<organism evidence="12 13">
    <name type="scientific">Caenorhabditis bovis</name>
    <dbReference type="NCBI Taxonomy" id="2654633"/>
    <lineage>
        <taxon>Eukaryota</taxon>
        <taxon>Metazoa</taxon>
        <taxon>Ecdysozoa</taxon>
        <taxon>Nematoda</taxon>
        <taxon>Chromadorea</taxon>
        <taxon>Rhabditida</taxon>
        <taxon>Rhabditina</taxon>
        <taxon>Rhabditomorpha</taxon>
        <taxon>Rhabditoidea</taxon>
        <taxon>Rhabditidae</taxon>
        <taxon>Peloderinae</taxon>
        <taxon>Caenorhabditis</taxon>
    </lineage>
</organism>
<feature type="binding site" evidence="7">
    <location>
        <position position="389"/>
    </location>
    <ligand>
        <name>substrate</name>
    </ligand>
</feature>
<dbReference type="InterPro" id="IPR024169">
    <property type="entry name" value="SP_NH2Trfase/AEP_transaminase"/>
</dbReference>
<dbReference type="InterPro" id="IPR015424">
    <property type="entry name" value="PyrdxlP-dep_Trfase"/>
</dbReference>
<name>A0A8S1EVS7_9PELO</name>
<dbReference type="OrthoDB" id="7403325at2759"/>
<dbReference type="PANTHER" id="PTHR21152">
    <property type="entry name" value="AMINOTRANSFERASE CLASS V"/>
    <property type="match status" value="1"/>
</dbReference>
<feature type="domain" description="Aminotransferase class V" evidence="11">
    <location>
        <begin position="73"/>
        <end position="388"/>
    </location>
</feature>
<dbReference type="GO" id="GO:0008453">
    <property type="term" value="F:alanine-glyoxylate transaminase activity"/>
    <property type="evidence" value="ECO:0007669"/>
    <property type="project" value="UniProtKB-EC"/>
</dbReference>
<dbReference type="InterPro" id="IPR000192">
    <property type="entry name" value="Aminotrans_V_dom"/>
</dbReference>
<dbReference type="GO" id="GO:0019265">
    <property type="term" value="P:glycine biosynthetic process, by transamination of glyoxylate"/>
    <property type="evidence" value="ECO:0007669"/>
    <property type="project" value="TreeGrafter"/>
</dbReference>
<evidence type="ECO:0000256" key="3">
    <source>
        <dbReference type="ARBA" id="ARBA00022576"/>
    </source>
</evidence>
<dbReference type="InterPro" id="IPR015421">
    <property type="entry name" value="PyrdxlP-dep_Trfase_major"/>
</dbReference>
<evidence type="ECO:0000313" key="13">
    <source>
        <dbReference type="Proteomes" id="UP000494206"/>
    </source>
</evidence>
<evidence type="ECO:0000256" key="10">
    <source>
        <dbReference type="RuleBase" id="RU004504"/>
    </source>
</evidence>
<dbReference type="GO" id="GO:0005777">
    <property type="term" value="C:peroxisome"/>
    <property type="evidence" value="ECO:0007669"/>
    <property type="project" value="TreeGrafter"/>
</dbReference>
<evidence type="ECO:0000256" key="9">
    <source>
        <dbReference type="RuleBase" id="RU004075"/>
    </source>
</evidence>
<evidence type="ECO:0000256" key="8">
    <source>
        <dbReference type="PIRSR" id="PIRSR000524-50"/>
    </source>
</evidence>
<dbReference type="Proteomes" id="UP000494206">
    <property type="component" value="Unassembled WGS sequence"/>
</dbReference>
<dbReference type="Gene3D" id="3.90.1150.10">
    <property type="entry name" value="Aspartate Aminotransferase, domain 1"/>
    <property type="match status" value="1"/>
</dbReference>